<feature type="non-terminal residue" evidence="2">
    <location>
        <position position="50"/>
    </location>
</feature>
<dbReference type="EMBL" id="LXQA010562267">
    <property type="protein sequence ID" value="MCI59373.1"/>
    <property type="molecule type" value="Genomic_DNA"/>
</dbReference>
<accession>A0A392TDY6</accession>
<proteinExistence type="predicted"/>
<dbReference type="Proteomes" id="UP000265520">
    <property type="component" value="Unassembled WGS sequence"/>
</dbReference>
<keyword evidence="3" id="KW-1185">Reference proteome</keyword>
<evidence type="ECO:0000313" key="2">
    <source>
        <dbReference type="EMBL" id="MCI59373.1"/>
    </source>
</evidence>
<organism evidence="2 3">
    <name type="scientific">Trifolium medium</name>
    <dbReference type="NCBI Taxonomy" id="97028"/>
    <lineage>
        <taxon>Eukaryota</taxon>
        <taxon>Viridiplantae</taxon>
        <taxon>Streptophyta</taxon>
        <taxon>Embryophyta</taxon>
        <taxon>Tracheophyta</taxon>
        <taxon>Spermatophyta</taxon>
        <taxon>Magnoliopsida</taxon>
        <taxon>eudicotyledons</taxon>
        <taxon>Gunneridae</taxon>
        <taxon>Pentapetalae</taxon>
        <taxon>rosids</taxon>
        <taxon>fabids</taxon>
        <taxon>Fabales</taxon>
        <taxon>Fabaceae</taxon>
        <taxon>Papilionoideae</taxon>
        <taxon>50 kb inversion clade</taxon>
        <taxon>NPAAA clade</taxon>
        <taxon>Hologalegina</taxon>
        <taxon>IRL clade</taxon>
        <taxon>Trifolieae</taxon>
        <taxon>Trifolium</taxon>
    </lineage>
</organism>
<comment type="caution">
    <text evidence="2">The sequence shown here is derived from an EMBL/GenBank/DDBJ whole genome shotgun (WGS) entry which is preliminary data.</text>
</comment>
<sequence length="50" mass="5087">DSVGVYEGLPSSQHGGVQSAWTVSPGQVSMADIVKMGRPQAKTSVPNSSA</sequence>
<reference evidence="2 3" key="1">
    <citation type="journal article" date="2018" name="Front. Plant Sci.">
        <title>Red Clover (Trifolium pratense) and Zigzag Clover (T. medium) - A Picture of Genomic Similarities and Differences.</title>
        <authorList>
            <person name="Dluhosova J."/>
            <person name="Istvanek J."/>
            <person name="Nedelnik J."/>
            <person name="Repkova J."/>
        </authorList>
    </citation>
    <scope>NUCLEOTIDE SEQUENCE [LARGE SCALE GENOMIC DNA]</scope>
    <source>
        <strain evidence="3">cv. 10/8</strain>
        <tissue evidence="2">Leaf</tissue>
    </source>
</reference>
<dbReference type="PANTHER" id="PTHR46445:SF3">
    <property type="entry name" value="RNA POLYMERASE II DEGRADATION FACTOR-LIKE PROTEIN (DUF1296)-RELATED"/>
    <property type="match status" value="1"/>
</dbReference>
<name>A0A392TDY6_9FABA</name>
<evidence type="ECO:0000256" key="1">
    <source>
        <dbReference type="SAM" id="MobiDB-lite"/>
    </source>
</evidence>
<feature type="non-terminal residue" evidence="2">
    <location>
        <position position="1"/>
    </location>
</feature>
<dbReference type="AlphaFoldDB" id="A0A392TDY6"/>
<feature type="compositionally biased region" description="Polar residues" evidence="1">
    <location>
        <begin position="10"/>
        <end position="20"/>
    </location>
</feature>
<evidence type="ECO:0000313" key="3">
    <source>
        <dbReference type="Proteomes" id="UP000265520"/>
    </source>
</evidence>
<dbReference type="PANTHER" id="PTHR46445">
    <property type="entry name" value="RNA POLYMERASE II DEGRADATION FACTOR-LIKE PROTEIN (DUF1296)"/>
    <property type="match status" value="1"/>
</dbReference>
<feature type="region of interest" description="Disordered" evidence="1">
    <location>
        <begin position="1"/>
        <end position="20"/>
    </location>
</feature>
<protein>
    <submittedName>
        <fullName evidence="2">Cell wall protein AWA1-like</fullName>
    </submittedName>
</protein>